<dbReference type="AlphaFoldDB" id="A0AAQ4CNJ7"/>
<dbReference type="Proteomes" id="UP001319921">
    <property type="component" value="Chromosome"/>
</dbReference>
<name>A0AAQ4CNJ7_9CREN</name>
<evidence type="ECO:0000313" key="1">
    <source>
        <dbReference type="EMBL" id="BDB97378.1"/>
    </source>
</evidence>
<organism evidence="1 2">
    <name type="scientific">Saccharolobus caldissimus</name>
    <dbReference type="NCBI Taxonomy" id="1702097"/>
    <lineage>
        <taxon>Archaea</taxon>
        <taxon>Thermoproteota</taxon>
        <taxon>Thermoprotei</taxon>
        <taxon>Sulfolobales</taxon>
        <taxon>Sulfolobaceae</taxon>
        <taxon>Saccharolobus</taxon>
    </lineage>
</organism>
<accession>A0AAQ4CNJ7</accession>
<dbReference type="RefSeq" id="WP_229571380.1">
    <property type="nucleotide sequence ID" value="NZ_AP025226.1"/>
</dbReference>
<protein>
    <submittedName>
        <fullName evidence="1">Uncharacterized protein</fullName>
    </submittedName>
</protein>
<keyword evidence="2" id="KW-1185">Reference proteome</keyword>
<gene>
    <name evidence="1" type="ORF">SACC_03950</name>
</gene>
<sequence>MPKGELVLLDEGDFDGSVDYQSFTKTVKLNSIHKETSFPIDIPYKPYKLYVIIQVKHEKSYIPRWRLWLDNFSLTKEFKPNFEVETNDNQILSTIIYDITPIIKEGRHDIIISHPSIHTLSVLNVSTISFYKIEGFNTKYKLSIGSLILNPNEKVVFPLLDKSYFIVKNESKFGNLKFTDNNGNIIYNSSPSNDSDEVEVEGKRELVASLESTNEKDYGVILASYSLTEKVPKINIDVDSKIDGGYIHLILRNNSEINLDKLIVNIMINGIQAHFKSFNNINSNSSFDLKLPLQSWQNKKTNIVNIRIVGVKGGYRHIVDKQVNL</sequence>
<reference evidence="1 2" key="1">
    <citation type="journal article" date="2022" name="Microbiol. Resour. Announc.">
        <title>Complete Genome Sequence of the Hyperthermophilic and Acidophilic Archaeon Saccharolobus caldissimus Strain HS-3T.</title>
        <authorList>
            <person name="Sakai H.D."/>
            <person name="Kurosawa N."/>
        </authorList>
    </citation>
    <scope>NUCLEOTIDE SEQUENCE [LARGE SCALE GENOMIC DNA]</scope>
    <source>
        <strain evidence="1 2">JCM32116</strain>
    </source>
</reference>
<dbReference type="EMBL" id="AP025226">
    <property type="protein sequence ID" value="BDB97378.1"/>
    <property type="molecule type" value="Genomic_DNA"/>
</dbReference>
<proteinExistence type="predicted"/>
<dbReference type="GeneID" id="68865123"/>
<dbReference type="KEGG" id="scas:SACC_03950"/>
<evidence type="ECO:0000313" key="2">
    <source>
        <dbReference type="Proteomes" id="UP001319921"/>
    </source>
</evidence>